<keyword evidence="3" id="KW-0690">Ribosome biogenesis</keyword>
<gene>
    <name evidence="8" type="ORF">PENTCL1PPCAC_25072</name>
</gene>
<feature type="non-terminal residue" evidence="8">
    <location>
        <position position="1"/>
    </location>
</feature>
<feature type="region of interest" description="Disordered" evidence="5">
    <location>
        <begin position="370"/>
        <end position="393"/>
    </location>
</feature>
<dbReference type="InterPro" id="IPR020719">
    <property type="entry name" value="RNA3'_term_phos_cycl-like_CS"/>
</dbReference>
<dbReference type="AlphaFoldDB" id="A0AAV5U8B7"/>
<feature type="domain" description="RNA 3'-terminal phosphate cyclase insert" evidence="7">
    <location>
        <begin position="195"/>
        <end position="298"/>
    </location>
</feature>
<dbReference type="InterPro" id="IPR037136">
    <property type="entry name" value="RNA3'_phos_cyclase_dom_sf"/>
</dbReference>
<dbReference type="InterPro" id="IPR013791">
    <property type="entry name" value="RNA3'-term_phos_cycl_insert"/>
</dbReference>
<keyword evidence="9" id="KW-1185">Reference proteome</keyword>
<proteinExistence type="inferred from homology"/>
<protein>
    <recommendedName>
        <fullName evidence="10">RNA 3'-terminal phosphate cyclase-like protein</fullName>
    </recommendedName>
</protein>
<dbReference type="FunFam" id="3.30.360.20:FF:000004">
    <property type="entry name" value="18S rRNA biogenesis protein"/>
    <property type="match status" value="1"/>
</dbReference>
<name>A0AAV5U8B7_9BILA</name>
<feature type="compositionally biased region" description="Basic and acidic residues" evidence="5">
    <location>
        <begin position="370"/>
        <end position="387"/>
    </location>
</feature>
<evidence type="ECO:0000313" key="8">
    <source>
        <dbReference type="EMBL" id="GMT02898.1"/>
    </source>
</evidence>
<evidence type="ECO:0000313" key="9">
    <source>
        <dbReference type="Proteomes" id="UP001432027"/>
    </source>
</evidence>
<dbReference type="Gene3D" id="3.65.10.20">
    <property type="entry name" value="RNA 3'-terminal phosphate cyclase domain"/>
    <property type="match status" value="1"/>
</dbReference>
<dbReference type="Pfam" id="PF01137">
    <property type="entry name" value="RTC"/>
    <property type="match status" value="1"/>
</dbReference>
<dbReference type="GO" id="GO:0005730">
    <property type="term" value="C:nucleolus"/>
    <property type="evidence" value="ECO:0007669"/>
    <property type="project" value="UniProtKB-SubCell"/>
</dbReference>
<organism evidence="8 9">
    <name type="scientific">Pristionchus entomophagus</name>
    <dbReference type="NCBI Taxonomy" id="358040"/>
    <lineage>
        <taxon>Eukaryota</taxon>
        <taxon>Metazoa</taxon>
        <taxon>Ecdysozoa</taxon>
        <taxon>Nematoda</taxon>
        <taxon>Chromadorea</taxon>
        <taxon>Rhabditida</taxon>
        <taxon>Rhabditina</taxon>
        <taxon>Diplogasteromorpha</taxon>
        <taxon>Diplogasteroidea</taxon>
        <taxon>Neodiplogasteridae</taxon>
        <taxon>Pristionchus</taxon>
    </lineage>
</organism>
<keyword evidence="4" id="KW-0539">Nucleus</keyword>
<dbReference type="CDD" id="cd00875">
    <property type="entry name" value="RNA_Cyclase_Class_I"/>
    <property type="match status" value="1"/>
</dbReference>
<dbReference type="GO" id="GO:0004521">
    <property type="term" value="F:RNA endonuclease activity"/>
    <property type="evidence" value="ECO:0007669"/>
    <property type="project" value="TreeGrafter"/>
</dbReference>
<evidence type="ECO:0000256" key="1">
    <source>
        <dbReference type="ARBA" id="ARBA00004604"/>
    </source>
</evidence>
<evidence type="ECO:0000259" key="7">
    <source>
        <dbReference type="Pfam" id="PF05189"/>
    </source>
</evidence>
<dbReference type="NCBIfam" id="TIGR03400">
    <property type="entry name" value="18S_RNA_Rcl1p"/>
    <property type="match status" value="1"/>
</dbReference>
<dbReference type="InterPro" id="IPR036553">
    <property type="entry name" value="RPTC_insert"/>
</dbReference>
<dbReference type="PANTHER" id="PTHR11096">
    <property type="entry name" value="RNA 3' TERMINAL PHOSPHATE CYCLASE"/>
    <property type="match status" value="1"/>
</dbReference>
<dbReference type="InterPro" id="IPR016443">
    <property type="entry name" value="RNA3'_term_phos_cyc_type_2"/>
</dbReference>
<dbReference type="SUPFAM" id="SSF55205">
    <property type="entry name" value="EPT/RTPC-like"/>
    <property type="match status" value="1"/>
</dbReference>
<evidence type="ECO:0000256" key="3">
    <source>
        <dbReference type="ARBA" id="ARBA00022517"/>
    </source>
</evidence>
<dbReference type="InterPro" id="IPR000228">
    <property type="entry name" value="RNA3'_term_phos_cyc"/>
</dbReference>
<dbReference type="PROSITE" id="PS01287">
    <property type="entry name" value="RTC"/>
    <property type="match status" value="1"/>
</dbReference>
<dbReference type="InterPro" id="IPR023797">
    <property type="entry name" value="RNA3'_phos_cyclase_dom"/>
</dbReference>
<evidence type="ECO:0000256" key="2">
    <source>
        <dbReference type="ARBA" id="ARBA00007089"/>
    </source>
</evidence>
<comment type="caution">
    <text evidence="8">The sequence shown here is derived from an EMBL/GenBank/DDBJ whole genome shotgun (WGS) entry which is preliminary data.</text>
</comment>
<evidence type="ECO:0008006" key="10">
    <source>
        <dbReference type="Google" id="ProtNLM"/>
    </source>
</evidence>
<evidence type="ECO:0000256" key="4">
    <source>
        <dbReference type="ARBA" id="ARBA00023242"/>
    </source>
</evidence>
<dbReference type="InterPro" id="IPR013792">
    <property type="entry name" value="RNA3'P_cycl/enolpyr_Trfase_a/b"/>
</dbReference>
<dbReference type="GO" id="GO:0000479">
    <property type="term" value="P:endonucleolytic cleavage of tricistronic rRNA transcript (SSU-rRNA, 5.8S rRNA, LSU-rRNA)"/>
    <property type="evidence" value="ECO:0007669"/>
    <property type="project" value="TreeGrafter"/>
</dbReference>
<dbReference type="EMBL" id="BTSX01000006">
    <property type="protein sequence ID" value="GMT02898.1"/>
    <property type="molecule type" value="Genomic_DNA"/>
</dbReference>
<evidence type="ECO:0000256" key="5">
    <source>
        <dbReference type="SAM" id="MobiDB-lite"/>
    </source>
</evidence>
<evidence type="ECO:0000259" key="6">
    <source>
        <dbReference type="Pfam" id="PF01137"/>
    </source>
</evidence>
<sequence>LRCLVVSKMPPPHRSEELHFEGCNFFRFRVVYSLLSGRPIVIEKIRPGDDNPGLKEHETLLLKLLNDITNGTQTEISRTGTRLRFTPGVLLGGEASLNCGLTRCISFFLEALLLLSPFCKKPLRVKLEGITNAPGEISVEAIRTTWLPVYTKFVLNDEDLDIKIVNRGLLPEGGGKIILTAPIVKKLRPVQREKVGKVCKIRGTAWVTKVSPSLAHRLIDGAKQALRGYLTDVYITVDQRKGAHGGNSPGFGIVLWAATTEGVFYHGESMSKPRGSADVPGLPEEVGAEGALRLLEQIYLGGCTDGSAQALAATFMTLGEKDVNRYLLGDLSIYTVAALRHLQTFFGMVFKMEDWERLRKIEEKKKAIKKVEKEEKKGTDDEIKGESEEKDVDEMRLGSTNKILLTGVGVGFTNLNKLAL</sequence>
<dbReference type="PANTHER" id="PTHR11096:SF1">
    <property type="entry name" value="RNA 3'-TERMINAL PHOSPHATE CYCLASE-LIKE PROTEIN"/>
    <property type="match status" value="1"/>
</dbReference>
<feature type="domain" description="RNA 3'-terminal phosphate cyclase" evidence="6">
    <location>
        <begin position="19"/>
        <end position="352"/>
    </location>
</feature>
<reference evidence="8" key="1">
    <citation type="submission" date="2023-10" db="EMBL/GenBank/DDBJ databases">
        <title>Genome assembly of Pristionchus species.</title>
        <authorList>
            <person name="Yoshida K."/>
            <person name="Sommer R.J."/>
        </authorList>
    </citation>
    <scope>NUCLEOTIDE SEQUENCE</scope>
    <source>
        <strain evidence="8">RS0144</strain>
    </source>
</reference>
<dbReference type="Gene3D" id="3.30.360.20">
    <property type="entry name" value="RNA 3'-terminal phosphate cyclase, insert domain"/>
    <property type="match status" value="1"/>
</dbReference>
<comment type="similarity">
    <text evidence="2">Belongs to the RNA 3'-terminal cyclase family. Type 2 subfamily.</text>
</comment>
<dbReference type="Pfam" id="PF05189">
    <property type="entry name" value="RTC_insert"/>
    <property type="match status" value="1"/>
</dbReference>
<accession>A0AAV5U8B7</accession>
<dbReference type="Proteomes" id="UP001432027">
    <property type="component" value="Unassembled WGS sequence"/>
</dbReference>
<comment type="subcellular location">
    <subcellularLocation>
        <location evidence="1">Nucleus</location>
        <location evidence="1">Nucleolus</location>
    </subcellularLocation>
</comment>